<comment type="caution">
    <text evidence="3">The sequence shown here is derived from an EMBL/GenBank/DDBJ whole genome shotgun (WGS) entry which is preliminary data.</text>
</comment>
<proteinExistence type="predicted"/>
<feature type="coiled-coil region" evidence="1">
    <location>
        <begin position="158"/>
        <end position="344"/>
    </location>
</feature>
<dbReference type="AlphaFoldDB" id="A0A1V9ZPT0"/>
<feature type="region of interest" description="Disordered" evidence="2">
    <location>
        <begin position="1"/>
        <end position="34"/>
    </location>
</feature>
<sequence length="447" mass="51244">MKSIHQLQEQVSAMKTQDKEHRRSALIQSLRKKQREQDLTIDVLKETLATKAPEFQESISMVNEFILKKTLSGPKRFRPKTREELELEFIELDKKYKRAITSLKQSKEVVQETTEELNEIDNTTQDVVPESSKDSDTIALEEELDRLRIAIASKDMNLNSQREQIKTMELQLEQLINMQDKCERSKKKYAACKEVVKKLEEDAMQLIQEKEKASEARAQAEAQLEFLKEAHANDTANGDKDKLELFEKIKAMNQQEMDLQTQIDDQQKKWCIDRSNMNSQLRILEKQLQESSDQMARLNSAQQALLSEKGIPYSNSPMSTRLVLESMSKKIIELTQQLEQASQSKITEPSVPLQSIQSDELAQKEAMWKQAIDDRDAKLKGLDKQVVASKLLARQSKKEKASLLQQIDKLRTLLAETAPKTESSALMDQLRHSSESAPAPEEVNTSE</sequence>
<dbReference type="STRING" id="74557.A0A1V9ZPT0"/>
<organism evidence="3 4">
    <name type="scientific">Thraustotheca clavata</name>
    <dbReference type="NCBI Taxonomy" id="74557"/>
    <lineage>
        <taxon>Eukaryota</taxon>
        <taxon>Sar</taxon>
        <taxon>Stramenopiles</taxon>
        <taxon>Oomycota</taxon>
        <taxon>Saprolegniomycetes</taxon>
        <taxon>Saprolegniales</taxon>
        <taxon>Achlyaceae</taxon>
        <taxon>Thraustotheca</taxon>
    </lineage>
</organism>
<accession>A0A1V9ZPT0</accession>
<feature type="compositionally biased region" description="Polar residues" evidence="2">
    <location>
        <begin position="1"/>
        <end position="15"/>
    </location>
</feature>
<dbReference type="EMBL" id="JNBS01001768">
    <property type="protein sequence ID" value="OQS00006.1"/>
    <property type="molecule type" value="Genomic_DNA"/>
</dbReference>
<evidence type="ECO:0000256" key="2">
    <source>
        <dbReference type="SAM" id="MobiDB-lite"/>
    </source>
</evidence>
<feature type="region of interest" description="Disordered" evidence="2">
    <location>
        <begin position="418"/>
        <end position="447"/>
    </location>
</feature>
<protein>
    <submittedName>
        <fullName evidence="3">Uncharacterized protein</fullName>
    </submittedName>
</protein>
<keyword evidence="1" id="KW-0175">Coiled coil</keyword>
<evidence type="ECO:0000313" key="3">
    <source>
        <dbReference type="EMBL" id="OQS00006.1"/>
    </source>
</evidence>
<evidence type="ECO:0000256" key="1">
    <source>
        <dbReference type="SAM" id="Coils"/>
    </source>
</evidence>
<dbReference type="OrthoDB" id="71899at2759"/>
<evidence type="ECO:0000313" key="4">
    <source>
        <dbReference type="Proteomes" id="UP000243217"/>
    </source>
</evidence>
<reference evidence="3 4" key="1">
    <citation type="journal article" date="2014" name="Genome Biol. Evol.">
        <title>The secreted proteins of Achlya hypogyna and Thraustotheca clavata identify the ancestral oomycete secretome and reveal gene acquisitions by horizontal gene transfer.</title>
        <authorList>
            <person name="Misner I."/>
            <person name="Blouin N."/>
            <person name="Leonard G."/>
            <person name="Richards T.A."/>
            <person name="Lane C.E."/>
        </authorList>
    </citation>
    <scope>NUCLEOTIDE SEQUENCE [LARGE SCALE GENOMIC DNA]</scope>
    <source>
        <strain evidence="3 4">ATCC 34112</strain>
    </source>
</reference>
<keyword evidence="4" id="KW-1185">Reference proteome</keyword>
<name>A0A1V9ZPT0_9STRA</name>
<gene>
    <name evidence="3" type="ORF">THRCLA_06311</name>
</gene>
<dbReference type="Proteomes" id="UP000243217">
    <property type="component" value="Unassembled WGS sequence"/>
</dbReference>